<organism evidence="2 3">
    <name type="scientific">Rhizobium fredii</name>
    <name type="common">Sinorhizobium fredii</name>
    <dbReference type="NCBI Taxonomy" id="380"/>
    <lineage>
        <taxon>Bacteria</taxon>
        <taxon>Pseudomonadati</taxon>
        <taxon>Pseudomonadota</taxon>
        <taxon>Alphaproteobacteria</taxon>
        <taxon>Hyphomicrobiales</taxon>
        <taxon>Rhizobiaceae</taxon>
        <taxon>Sinorhizobium/Ensifer group</taxon>
        <taxon>Sinorhizobium</taxon>
    </lineage>
</organism>
<dbReference type="Proteomes" id="UP000466694">
    <property type="component" value="Unassembled WGS sequence"/>
</dbReference>
<evidence type="ECO:0000259" key="1">
    <source>
        <dbReference type="Pfam" id="PF14534"/>
    </source>
</evidence>
<dbReference type="Pfam" id="PF14534">
    <property type="entry name" value="DUF4440"/>
    <property type="match status" value="1"/>
</dbReference>
<feature type="domain" description="DUF4440" evidence="1">
    <location>
        <begin position="16"/>
        <end position="112"/>
    </location>
</feature>
<dbReference type="Gene3D" id="3.10.450.50">
    <property type="match status" value="1"/>
</dbReference>
<gene>
    <name evidence="2" type="ORF">GHK48_12450</name>
</gene>
<dbReference type="AlphaFoldDB" id="A0A844A9R5"/>
<dbReference type="RefSeq" id="WP_141322290.1">
    <property type="nucleotide sequence ID" value="NZ_WISZ01000099.1"/>
</dbReference>
<proteinExistence type="predicted"/>
<dbReference type="EMBL" id="WISZ01000099">
    <property type="protein sequence ID" value="MQX09071.1"/>
    <property type="molecule type" value="Genomic_DNA"/>
</dbReference>
<accession>A0A844A9R5</accession>
<sequence length="121" mass="13284">MFMGVPPDFQVLMDRMTVAYRAGDASACADMFTMDAQLYSPYAPPAVGRGAIEAIHREWTDGGVPDKELKVVQTGGSNDFAWTLSSYSEDGGKVRGTSLAVWQREVDGNWRIRLCSLNSDD</sequence>
<name>A0A844A9R5_RHIFR</name>
<dbReference type="SUPFAM" id="SSF54427">
    <property type="entry name" value="NTF2-like"/>
    <property type="match status" value="1"/>
</dbReference>
<evidence type="ECO:0000313" key="2">
    <source>
        <dbReference type="EMBL" id="MQX09071.1"/>
    </source>
</evidence>
<reference evidence="2 3" key="1">
    <citation type="journal article" date="2013" name="Genome Biol.">
        <title>Comparative genomics of the core and accessory genomes of 48 Sinorhizobium strains comprising five genospecies.</title>
        <authorList>
            <person name="Sugawara M."/>
            <person name="Epstein B."/>
            <person name="Badgley B.D."/>
            <person name="Unno T."/>
            <person name="Xu L."/>
            <person name="Reese J."/>
            <person name="Gyaneshwar P."/>
            <person name="Denny R."/>
            <person name="Mudge J."/>
            <person name="Bharti A.K."/>
            <person name="Farmer A.D."/>
            <person name="May G.D."/>
            <person name="Woodward J.E."/>
            <person name="Medigue C."/>
            <person name="Vallenet D."/>
            <person name="Lajus A."/>
            <person name="Rouy Z."/>
            <person name="Martinez-Vaz B."/>
            <person name="Tiffin P."/>
            <person name="Young N.D."/>
            <person name="Sadowsky M.J."/>
        </authorList>
    </citation>
    <scope>NUCLEOTIDE SEQUENCE [LARGE SCALE GENOMIC DNA]</scope>
    <source>
        <strain evidence="2 3">USDA205</strain>
    </source>
</reference>
<comment type="caution">
    <text evidence="2">The sequence shown here is derived from an EMBL/GenBank/DDBJ whole genome shotgun (WGS) entry which is preliminary data.</text>
</comment>
<dbReference type="InterPro" id="IPR032710">
    <property type="entry name" value="NTF2-like_dom_sf"/>
</dbReference>
<dbReference type="InterPro" id="IPR027843">
    <property type="entry name" value="DUF4440"/>
</dbReference>
<protein>
    <submittedName>
        <fullName evidence="2">DUF4440 domain-containing protein</fullName>
    </submittedName>
</protein>
<evidence type="ECO:0000313" key="3">
    <source>
        <dbReference type="Proteomes" id="UP000466694"/>
    </source>
</evidence>